<evidence type="ECO:0000256" key="1">
    <source>
        <dbReference type="SAM" id="Phobius"/>
    </source>
</evidence>
<dbReference type="InterPro" id="IPR055713">
    <property type="entry name" value="DUF7289"/>
</dbReference>
<dbReference type="Pfam" id="PF23960">
    <property type="entry name" value="DUF7289"/>
    <property type="match status" value="1"/>
</dbReference>
<accession>A0A7J2TI68</accession>
<dbReference type="EMBL" id="DSLA01000072">
    <property type="protein sequence ID" value="HEH35439.1"/>
    <property type="molecule type" value="Genomic_DNA"/>
</dbReference>
<reference evidence="2" key="1">
    <citation type="journal article" date="2020" name="mSystems">
        <title>Genome- and Community-Level Interaction Insights into Carbon Utilization and Element Cycling Functions of Hydrothermarchaeota in Hydrothermal Sediment.</title>
        <authorList>
            <person name="Zhou Z."/>
            <person name="Liu Y."/>
            <person name="Xu W."/>
            <person name="Pan J."/>
            <person name="Luo Z.H."/>
            <person name="Li M."/>
        </authorList>
    </citation>
    <scope>NUCLEOTIDE SEQUENCE [LARGE SCALE GENOMIC DNA]</scope>
    <source>
        <strain evidence="2">SpSt-26</strain>
    </source>
</reference>
<keyword evidence="1" id="KW-0812">Transmembrane</keyword>
<protein>
    <submittedName>
        <fullName evidence="2">Uncharacterized protein</fullName>
    </submittedName>
</protein>
<keyword evidence="1" id="KW-1133">Transmembrane helix</keyword>
<evidence type="ECO:0000313" key="2">
    <source>
        <dbReference type="EMBL" id="HEH35439.1"/>
    </source>
</evidence>
<comment type="caution">
    <text evidence="2">The sequence shown here is derived from an EMBL/GenBank/DDBJ whole genome shotgun (WGS) entry which is preliminary data.</text>
</comment>
<organism evidence="2">
    <name type="scientific">Archaeoglobus fulgidus</name>
    <dbReference type="NCBI Taxonomy" id="2234"/>
    <lineage>
        <taxon>Archaea</taxon>
        <taxon>Methanobacteriati</taxon>
        <taxon>Methanobacteriota</taxon>
        <taxon>Archaeoglobi</taxon>
        <taxon>Archaeoglobales</taxon>
        <taxon>Archaeoglobaceae</taxon>
        <taxon>Archaeoglobus</taxon>
    </lineage>
</organism>
<sequence>MNERAVSEVLGYILIFGVVMSVISFVYLQVYQSIVETSQKFKIEGIRESFRKIYNVFILSVYGGANLQQIQIELQGGTLSVENSTHISVKIGNESYYFYTKSLNYQLGNYRISFENGALWESYYGYNRSVQTPSIYIKNVQVPQASGVDWVFVIVLNQIEGDIAVSGEGSVVILFNSSLLTSGLYKDRDVVLEINSPFAELWEEYLNRFGDVIRENNTVRFTKHADTLILTVYKTEVTTKNI</sequence>
<gene>
    <name evidence="2" type="ORF">ENP88_04685</name>
</gene>
<keyword evidence="1" id="KW-0472">Membrane</keyword>
<feature type="transmembrane region" description="Helical" evidence="1">
    <location>
        <begin position="9"/>
        <end position="30"/>
    </location>
</feature>
<name>A0A7J2TI68_ARCFL</name>
<dbReference type="AlphaFoldDB" id="A0A7J2TI68"/>
<proteinExistence type="predicted"/>